<dbReference type="AlphaFoldDB" id="A0AAW1R925"/>
<proteinExistence type="predicted"/>
<evidence type="ECO:0000313" key="3">
    <source>
        <dbReference type="Proteomes" id="UP001489004"/>
    </source>
</evidence>
<evidence type="ECO:0000313" key="2">
    <source>
        <dbReference type="EMBL" id="KAK9830309.1"/>
    </source>
</evidence>
<feature type="compositionally biased region" description="Polar residues" evidence="1">
    <location>
        <begin position="24"/>
        <end position="38"/>
    </location>
</feature>
<keyword evidence="3" id="KW-1185">Reference proteome</keyword>
<name>A0AAW1R925_9CHLO</name>
<accession>A0AAW1R925</accession>
<feature type="compositionally biased region" description="Gly residues" evidence="1">
    <location>
        <begin position="1"/>
        <end position="13"/>
    </location>
</feature>
<sequence length="310" mass="34706">MKGGRASAHGGGDTAPRCAKRSRVQQTPGVAESASTSLPSHVGDFTEFEAVASLSIRAVPASARRKDFARSSLTKDNLLQKRPGVMWNPVLLQDFLAMLTDNKLLPAKEISEETVDAVAVEAHLAQFVEYCMERLVLHIAHPAARRPDLLGMITTLESFRLGTEVQYLGTFLVVQVIHVDGPTTPFFPLLSPSDDTVPLDYQGKQMIMLMLMSICGQRAAAWSGSDMHRLMAAWRHKYRDRAARCVFADQAIRQPPVKTLRLRWPPHVRQFVEADKLLAEQQRAITGRAAELDEKGRWLRQLEFQLKQKQ</sequence>
<dbReference type="Proteomes" id="UP001489004">
    <property type="component" value="Unassembled WGS sequence"/>
</dbReference>
<feature type="region of interest" description="Disordered" evidence="1">
    <location>
        <begin position="1"/>
        <end position="38"/>
    </location>
</feature>
<organism evidence="2 3">
    <name type="scientific">[Myrmecia] bisecta</name>
    <dbReference type="NCBI Taxonomy" id="41462"/>
    <lineage>
        <taxon>Eukaryota</taxon>
        <taxon>Viridiplantae</taxon>
        <taxon>Chlorophyta</taxon>
        <taxon>core chlorophytes</taxon>
        <taxon>Trebouxiophyceae</taxon>
        <taxon>Trebouxiales</taxon>
        <taxon>Trebouxiaceae</taxon>
        <taxon>Myrmecia</taxon>
    </lineage>
</organism>
<dbReference type="EMBL" id="JALJOR010000001">
    <property type="protein sequence ID" value="KAK9830309.1"/>
    <property type="molecule type" value="Genomic_DNA"/>
</dbReference>
<reference evidence="2 3" key="1">
    <citation type="journal article" date="2024" name="Nat. Commun.">
        <title>Phylogenomics reveals the evolutionary origins of lichenization in chlorophyte algae.</title>
        <authorList>
            <person name="Puginier C."/>
            <person name="Libourel C."/>
            <person name="Otte J."/>
            <person name="Skaloud P."/>
            <person name="Haon M."/>
            <person name="Grisel S."/>
            <person name="Petersen M."/>
            <person name="Berrin J.G."/>
            <person name="Delaux P.M."/>
            <person name="Dal Grande F."/>
            <person name="Keller J."/>
        </authorList>
    </citation>
    <scope>NUCLEOTIDE SEQUENCE [LARGE SCALE GENOMIC DNA]</scope>
    <source>
        <strain evidence="2 3">SAG 2043</strain>
    </source>
</reference>
<protein>
    <submittedName>
        <fullName evidence="2">Uncharacterized protein</fullName>
    </submittedName>
</protein>
<comment type="caution">
    <text evidence="2">The sequence shown here is derived from an EMBL/GenBank/DDBJ whole genome shotgun (WGS) entry which is preliminary data.</text>
</comment>
<evidence type="ECO:0000256" key="1">
    <source>
        <dbReference type="SAM" id="MobiDB-lite"/>
    </source>
</evidence>
<gene>
    <name evidence="2" type="ORF">WJX72_010927</name>
</gene>